<dbReference type="CDD" id="cd01545">
    <property type="entry name" value="PBP1_SalR"/>
    <property type="match status" value="1"/>
</dbReference>
<dbReference type="PANTHER" id="PTHR30146">
    <property type="entry name" value="LACI-RELATED TRANSCRIPTIONAL REPRESSOR"/>
    <property type="match status" value="1"/>
</dbReference>
<dbReference type="GO" id="GO:0003700">
    <property type="term" value="F:DNA-binding transcription factor activity"/>
    <property type="evidence" value="ECO:0007669"/>
    <property type="project" value="TreeGrafter"/>
</dbReference>
<keyword evidence="3" id="KW-0804">Transcription</keyword>
<dbReference type="Gene3D" id="3.40.50.2300">
    <property type="match status" value="2"/>
</dbReference>
<keyword evidence="6" id="KW-1185">Reference proteome</keyword>
<evidence type="ECO:0000256" key="3">
    <source>
        <dbReference type="ARBA" id="ARBA00023163"/>
    </source>
</evidence>
<accession>A0A3N5Y6D8</accession>
<evidence type="ECO:0000256" key="2">
    <source>
        <dbReference type="ARBA" id="ARBA00023125"/>
    </source>
</evidence>
<evidence type="ECO:0000256" key="1">
    <source>
        <dbReference type="ARBA" id="ARBA00023015"/>
    </source>
</evidence>
<reference evidence="5 6" key="1">
    <citation type="submission" date="2018-11" db="EMBL/GenBank/DDBJ databases">
        <authorList>
            <person name="Ye M.-Q."/>
            <person name="Du Z.-J."/>
        </authorList>
    </citation>
    <scope>NUCLEOTIDE SEQUENCE [LARGE SCALE GENOMIC DNA]</scope>
    <source>
        <strain evidence="5 6">U0105</strain>
    </source>
</reference>
<protein>
    <submittedName>
        <fullName evidence="5">LacI family DNA-binding transcriptional regulator</fullName>
    </submittedName>
</protein>
<dbReference type="PROSITE" id="PS50932">
    <property type="entry name" value="HTH_LACI_2"/>
    <property type="match status" value="1"/>
</dbReference>
<dbReference type="PANTHER" id="PTHR30146:SF153">
    <property type="entry name" value="LACTOSE OPERON REPRESSOR"/>
    <property type="match status" value="1"/>
</dbReference>
<gene>
    <name evidence="5" type="ORF">DRW07_14430</name>
</gene>
<sequence length="341" mass="37354">MKSTIKDVANLAGVSFKTVSRVINKESSVKPETVEKVNKAIEQLRYQPNTSARNLAGTSAYALAYVYDNPNAYYVISMQNGILNECRERGYELIIHPCNSSDANVLEEIIAMIKKSQLAGIVLSPPLSEMQSVLDGLDELNVNYVRIISGSKAGDEKKPCVFVNDRAAAQNITRHLIQQGHRRIGFICGDKGHKSTDERLLGYKNALAEEGLEFDNALVVDGTYSFEAGVNGFKTLSALDNKPTAIFGCNDEIASGALFAARLNEVDVPRELAIAGFENSPFSRQTWPKLTTAAQPNDMIAKTAASTLIDFIKKKKSEPSAAINHQIFEPELVVRESTQHS</sequence>
<dbReference type="SMART" id="SM00354">
    <property type="entry name" value="HTH_LACI"/>
    <property type="match status" value="1"/>
</dbReference>
<dbReference type="Gene3D" id="1.10.260.40">
    <property type="entry name" value="lambda repressor-like DNA-binding domains"/>
    <property type="match status" value="1"/>
</dbReference>
<dbReference type="OrthoDB" id="9798934at2"/>
<dbReference type="AlphaFoldDB" id="A0A3N5Y6D8"/>
<dbReference type="EMBL" id="RPOK01000004">
    <property type="protein sequence ID" value="RPJ65999.1"/>
    <property type="molecule type" value="Genomic_DNA"/>
</dbReference>
<dbReference type="SUPFAM" id="SSF47413">
    <property type="entry name" value="lambda repressor-like DNA-binding domains"/>
    <property type="match status" value="1"/>
</dbReference>
<name>A0A3N5Y6D8_9ALTE</name>
<dbReference type="InterPro" id="IPR046335">
    <property type="entry name" value="LacI/GalR-like_sensor"/>
</dbReference>
<dbReference type="GO" id="GO:0000976">
    <property type="term" value="F:transcription cis-regulatory region binding"/>
    <property type="evidence" value="ECO:0007669"/>
    <property type="project" value="TreeGrafter"/>
</dbReference>
<organism evidence="5 6">
    <name type="scientific">Alteromonas sediminis</name>
    <dbReference type="NCBI Taxonomy" id="2259342"/>
    <lineage>
        <taxon>Bacteria</taxon>
        <taxon>Pseudomonadati</taxon>
        <taxon>Pseudomonadota</taxon>
        <taxon>Gammaproteobacteria</taxon>
        <taxon>Alteromonadales</taxon>
        <taxon>Alteromonadaceae</taxon>
        <taxon>Alteromonas/Salinimonas group</taxon>
        <taxon>Alteromonas</taxon>
    </lineage>
</organism>
<dbReference type="Pfam" id="PF00356">
    <property type="entry name" value="LacI"/>
    <property type="match status" value="1"/>
</dbReference>
<proteinExistence type="predicted"/>
<dbReference type="RefSeq" id="WP_124028630.1">
    <property type="nucleotide sequence ID" value="NZ_JBHRSN010000007.1"/>
</dbReference>
<evidence type="ECO:0000259" key="4">
    <source>
        <dbReference type="PROSITE" id="PS50932"/>
    </source>
</evidence>
<dbReference type="Proteomes" id="UP000275281">
    <property type="component" value="Unassembled WGS sequence"/>
</dbReference>
<dbReference type="SUPFAM" id="SSF53822">
    <property type="entry name" value="Periplasmic binding protein-like I"/>
    <property type="match status" value="1"/>
</dbReference>
<keyword evidence="1" id="KW-0805">Transcription regulation</keyword>
<comment type="caution">
    <text evidence="5">The sequence shown here is derived from an EMBL/GenBank/DDBJ whole genome shotgun (WGS) entry which is preliminary data.</text>
</comment>
<evidence type="ECO:0000313" key="6">
    <source>
        <dbReference type="Proteomes" id="UP000275281"/>
    </source>
</evidence>
<dbReference type="PROSITE" id="PS00356">
    <property type="entry name" value="HTH_LACI_1"/>
    <property type="match status" value="1"/>
</dbReference>
<dbReference type="InterPro" id="IPR028082">
    <property type="entry name" value="Peripla_BP_I"/>
</dbReference>
<dbReference type="PRINTS" id="PR00036">
    <property type="entry name" value="HTHLACI"/>
</dbReference>
<dbReference type="CDD" id="cd01392">
    <property type="entry name" value="HTH_LacI"/>
    <property type="match status" value="1"/>
</dbReference>
<dbReference type="InterPro" id="IPR000843">
    <property type="entry name" value="HTH_LacI"/>
</dbReference>
<keyword evidence="2 5" id="KW-0238">DNA-binding</keyword>
<feature type="domain" description="HTH lacI-type" evidence="4">
    <location>
        <begin position="3"/>
        <end position="57"/>
    </location>
</feature>
<evidence type="ECO:0000313" key="5">
    <source>
        <dbReference type="EMBL" id="RPJ65999.1"/>
    </source>
</evidence>
<dbReference type="InterPro" id="IPR010982">
    <property type="entry name" value="Lambda_DNA-bd_dom_sf"/>
</dbReference>
<dbReference type="Pfam" id="PF13377">
    <property type="entry name" value="Peripla_BP_3"/>
    <property type="match status" value="1"/>
</dbReference>